<dbReference type="InterPro" id="IPR012347">
    <property type="entry name" value="Ferritin-like"/>
</dbReference>
<gene>
    <name evidence="2" type="ORF">AVT10_12235</name>
</gene>
<dbReference type="PROSITE" id="PS51257">
    <property type="entry name" value="PROKAR_LIPOPROTEIN"/>
    <property type="match status" value="1"/>
</dbReference>
<reference evidence="3" key="1">
    <citation type="submission" date="2016-01" db="EMBL/GenBank/DDBJ databases">
        <title>Draft genome of Chromobacterium sp. F49.</title>
        <authorList>
            <person name="Hong K.W."/>
        </authorList>
    </citation>
    <scope>NUCLEOTIDE SEQUENCE [LARGE SCALE GENOMIC DNA]</scope>
    <source>
        <strain evidence="3">CN3</strain>
    </source>
</reference>
<dbReference type="PANTHER" id="PTHR36933">
    <property type="entry name" value="SLL0788 PROTEIN"/>
    <property type="match status" value="1"/>
</dbReference>
<dbReference type="Gene3D" id="1.20.1260.10">
    <property type="match status" value="1"/>
</dbReference>
<dbReference type="Pfam" id="PF03713">
    <property type="entry name" value="DUF305"/>
    <property type="match status" value="1"/>
</dbReference>
<dbReference type="PANTHER" id="PTHR36933:SF1">
    <property type="entry name" value="SLL0788 PROTEIN"/>
    <property type="match status" value="1"/>
</dbReference>
<evidence type="ECO:0000259" key="1">
    <source>
        <dbReference type="Pfam" id="PF03713"/>
    </source>
</evidence>
<name>A0ABR5YEH3_9SPHN</name>
<accession>A0ABR5YEH3</accession>
<keyword evidence="3" id="KW-1185">Reference proteome</keyword>
<dbReference type="InterPro" id="IPR005183">
    <property type="entry name" value="DUF305_CopM-like"/>
</dbReference>
<feature type="domain" description="DUF305" evidence="1">
    <location>
        <begin position="24"/>
        <end position="121"/>
    </location>
</feature>
<dbReference type="Proteomes" id="UP000076609">
    <property type="component" value="Unassembled WGS sequence"/>
</dbReference>
<dbReference type="EMBL" id="LQQO01000008">
    <property type="protein sequence ID" value="KZE16261.1"/>
    <property type="molecule type" value="Genomic_DNA"/>
</dbReference>
<comment type="caution">
    <text evidence="2">The sequence shown here is derived from an EMBL/GenBank/DDBJ whole genome shotgun (WGS) entry which is preliminary data.</text>
</comment>
<evidence type="ECO:0000313" key="2">
    <source>
        <dbReference type="EMBL" id="KZE16261.1"/>
    </source>
</evidence>
<dbReference type="RefSeq" id="WP_066689427.1">
    <property type="nucleotide sequence ID" value="NZ_CP117025.1"/>
</dbReference>
<proteinExistence type="predicted"/>
<sequence>MKPAATILGLTLLAACSQQPAPGNGAQPHDAMAHDAMAPGATDSAATRGYKQSMAAMMTKAPPYTGDADVDFMQQMRVHHAAAVAMARTELAHGKDPEARTLAQAVIDTQQEEIEQIDRWLEAKGR</sequence>
<evidence type="ECO:0000313" key="3">
    <source>
        <dbReference type="Proteomes" id="UP000076609"/>
    </source>
</evidence>
<organism evidence="2 3">
    <name type="scientific">Sphingomonas hankookensis</name>
    <dbReference type="NCBI Taxonomy" id="563996"/>
    <lineage>
        <taxon>Bacteria</taxon>
        <taxon>Pseudomonadati</taxon>
        <taxon>Pseudomonadota</taxon>
        <taxon>Alphaproteobacteria</taxon>
        <taxon>Sphingomonadales</taxon>
        <taxon>Sphingomonadaceae</taxon>
        <taxon>Sphingomonas</taxon>
    </lineage>
</organism>
<protein>
    <recommendedName>
        <fullName evidence="1">DUF305 domain-containing protein</fullName>
    </recommendedName>
</protein>